<dbReference type="EMBL" id="CP136896">
    <property type="protein sequence ID" value="WOL13178.1"/>
    <property type="molecule type" value="Genomic_DNA"/>
</dbReference>
<evidence type="ECO:0000256" key="1">
    <source>
        <dbReference type="SAM" id="MobiDB-lite"/>
    </source>
</evidence>
<name>A0AAQ3KU76_9LILI</name>
<gene>
    <name evidence="2" type="ORF">Cni_G21947</name>
</gene>
<evidence type="ECO:0000313" key="2">
    <source>
        <dbReference type="EMBL" id="WOL13178.1"/>
    </source>
</evidence>
<accession>A0AAQ3KU76</accession>
<feature type="region of interest" description="Disordered" evidence="1">
    <location>
        <begin position="13"/>
        <end position="38"/>
    </location>
</feature>
<feature type="compositionally biased region" description="Basic and acidic residues" evidence="1">
    <location>
        <begin position="13"/>
        <end position="30"/>
    </location>
</feature>
<keyword evidence="3" id="KW-1185">Reference proteome</keyword>
<proteinExistence type="predicted"/>
<dbReference type="Proteomes" id="UP001327560">
    <property type="component" value="Chromosome 7"/>
</dbReference>
<dbReference type="AlphaFoldDB" id="A0AAQ3KU76"/>
<sequence>MIWIAEKEESGELRGVRAKKEGGELPHDGAESLSGDDVPPLGLVDGETLVSSAPAVPSAAAAHRAFLSLAPDLLLRTVGVKEDEYGLEFK</sequence>
<protein>
    <submittedName>
        <fullName evidence="2">Uncharacterized protein</fullName>
    </submittedName>
</protein>
<organism evidence="2 3">
    <name type="scientific">Canna indica</name>
    <name type="common">Indian-shot</name>
    <dbReference type="NCBI Taxonomy" id="4628"/>
    <lineage>
        <taxon>Eukaryota</taxon>
        <taxon>Viridiplantae</taxon>
        <taxon>Streptophyta</taxon>
        <taxon>Embryophyta</taxon>
        <taxon>Tracheophyta</taxon>
        <taxon>Spermatophyta</taxon>
        <taxon>Magnoliopsida</taxon>
        <taxon>Liliopsida</taxon>
        <taxon>Zingiberales</taxon>
        <taxon>Cannaceae</taxon>
        <taxon>Canna</taxon>
    </lineage>
</organism>
<evidence type="ECO:0000313" key="3">
    <source>
        <dbReference type="Proteomes" id="UP001327560"/>
    </source>
</evidence>
<reference evidence="2 3" key="1">
    <citation type="submission" date="2023-10" db="EMBL/GenBank/DDBJ databases">
        <title>Chromosome-scale genome assembly provides insights into flower coloration mechanisms of Canna indica.</title>
        <authorList>
            <person name="Li C."/>
        </authorList>
    </citation>
    <scope>NUCLEOTIDE SEQUENCE [LARGE SCALE GENOMIC DNA]</scope>
    <source>
        <tissue evidence="2">Flower</tissue>
    </source>
</reference>